<gene>
    <name evidence="2" type="ORF">NB646_05205</name>
</gene>
<evidence type="ECO:0000256" key="1">
    <source>
        <dbReference type="SAM" id="MobiDB-lite"/>
    </source>
</evidence>
<accession>A0A9E9NU15</accession>
<proteinExistence type="predicted"/>
<name>A0A9E9NU15_9BURK</name>
<dbReference type="Proteomes" id="UP001164819">
    <property type="component" value="Chromosome"/>
</dbReference>
<organism evidence="2">
    <name type="scientific">Oxalobacter aliiformigenes</name>
    <dbReference type="NCBI Taxonomy" id="2946593"/>
    <lineage>
        <taxon>Bacteria</taxon>
        <taxon>Pseudomonadati</taxon>
        <taxon>Pseudomonadota</taxon>
        <taxon>Betaproteobacteria</taxon>
        <taxon>Burkholderiales</taxon>
        <taxon>Oxalobacteraceae</taxon>
        <taxon>Oxalobacter</taxon>
    </lineage>
</organism>
<evidence type="ECO:0000313" key="2">
    <source>
        <dbReference type="EMBL" id="WAV92115.1"/>
    </source>
</evidence>
<dbReference type="RefSeq" id="WP_269316375.1">
    <property type="nucleotide sequence ID" value="NZ_CP098251.1"/>
</dbReference>
<dbReference type="EMBL" id="CP098251">
    <property type="protein sequence ID" value="WAV92115.1"/>
    <property type="molecule type" value="Genomic_DNA"/>
</dbReference>
<feature type="region of interest" description="Disordered" evidence="1">
    <location>
        <begin position="73"/>
        <end position="95"/>
    </location>
</feature>
<sequence>MTDTENDKTVWNFYPAEPIAGVSHIPLEEDTEFSPETFTFRFLGYKTGYGLNATLWGKKVSLSLFIVPPETPREILPGESQNNTGNDPENALPEEKRQYLETLRKKRDELKTLLPPPADEALEERYWQYIDSERFIGSFKKAVAIWNDPMRSRRAKCEQVGAPLTEMYGALQTLQLPDELIRDDTQFTVMLAKIMQFSRKAGEIAAENGVTLPPEVARLTQLADTLTDRMIEGGNRLYGIPRDMTQEEHDAYSDLKLVALYSDKPAKERLSLLETLWDYPLADLDDRIGFLEKAIELTREEALHCPDETLINRHLAAIGAPIGQLEAEGEAAWQQQIAEKLAAPMAAWRQFSGHPPVPASQWAPDIRLQSVTIETRERENGGTDLRTRLRFLDDNRAFDGRPIEAVIENGQVTDISVSD</sequence>
<dbReference type="AlphaFoldDB" id="A0A9E9NU15"/>
<protein>
    <submittedName>
        <fullName evidence="2">Uncharacterized protein</fullName>
    </submittedName>
</protein>
<reference evidence="2" key="1">
    <citation type="journal article" date="2022" name="Front. Microbiol.">
        <title>New perspectives on an old grouping: The genomic and phenotypic variability of Oxalobacter formigenes and the implications for calcium oxalate stone prevention.</title>
        <authorList>
            <person name="Chmiel J.A."/>
            <person name="Carr C."/>
            <person name="Stuivenberg G.A."/>
            <person name="Venema R."/>
            <person name="Chanyi R.M."/>
            <person name="Al K.F."/>
            <person name="Giguere D."/>
            <person name="Say H."/>
            <person name="Akouris P.P."/>
            <person name="Dominguez Romero S.A."/>
            <person name="Kwong A."/>
            <person name="Tai V."/>
            <person name="Koval S.F."/>
            <person name="Razvi H."/>
            <person name="Bjazevic J."/>
            <person name="Burton J.P."/>
        </authorList>
    </citation>
    <scope>NUCLEOTIDE SEQUENCE</scope>
    <source>
        <strain evidence="2">OxK</strain>
    </source>
</reference>